<evidence type="ECO:0000313" key="1">
    <source>
        <dbReference type="EMBL" id="KAG0689487.1"/>
    </source>
</evidence>
<accession>A0A9P6WM07</accession>
<dbReference type="AlphaFoldDB" id="A0A9P6WM07"/>
<sequence>MRSLPQPRYSRTRTIQRIFRSIVNLFSTGYISDSSAFAHHTVLDKSSRKTKIRTSRFTGKPTPRHTMVNKLGSKLVSELIDDENLISKVVQNEITGLSENINGSLIVNDINHNSKNGIFSFWKNGEQSII</sequence>
<name>A0A9P6WM07_9ASCO</name>
<gene>
    <name evidence="1" type="ORF">C6P40_004946</name>
</gene>
<evidence type="ECO:0000313" key="2">
    <source>
        <dbReference type="Proteomes" id="UP000697127"/>
    </source>
</evidence>
<keyword evidence="2" id="KW-1185">Reference proteome</keyword>
<reference evidence="1" key="1">
    <citation type="submission" date="2020-11" db="EMBL/GenBank/DDBJ databases">
        <title>Kefir isolates.</title>
        <authorList>
            <person name="Marcisauskas S."/>
            <person name="Kim Y."/>
            <person name="Blasche S."/>
        </authorList>
    </citation>
    <scope>NUCLEOTIDE SEQUENCE</scope>
    <source>
        <strain evidence="1">Olga-1</strain>
    </source>
</reference>
<dbReference type="OrthoDB" id="3994402at2759"/>
<protein>
    <submittedName>
        <fullName evidence="1">Uncharacterized protein</fullName>
    </submittedName>
</protein>
<proteinExistence type="predicted"/>
<dbReference type="EMBL" id="PUHW01000077">
    <property type="protein sequence ID" value="KAG0689487.1"/>
    <property type="molecule type" value="Genomic_DNA"/>
</dbReference>
<dbReference type="Proteomes" id="UP000697127">
    <property type="component" value="Unassembled WGS sequence"/>
</dbReference>
<organism evidence="1 2">
    <name type="scientific">Pichia californica</name>
    <dbReference type="NCBI Taxonomy" id="460514"/>
    <lineage>
        <taxon>Eukaryota</taxon>
        <taxon>Fungi</taxon>
        <taxon>Dikarya</taxon>
        <taxon>Ascomycota</taxon>
        <taxon>Saccharomycotina</taxon>
        <taxon>Pichiomycetes</taxon>
        <taxon>Pichiales</taxon>
        <taxon>Pichiaceae</taxon>
        <taxon>Pichia</taxon>
    </lineage>
</organism>
<comment type="caution">
    <text evidence="1">The sequence shown here is derived from an EMBL/GenBank/DDBJ whole genome shotgun (WGS) entry which is preliminary data.</text>
</comment>